<feature type="transmembrane region" description="Helical" evidence="1">
    <location>
        <begin position="67"/>
        <end position="84"/>
    </location>
</feature>
<dbReference type="EMBL" id="CP073587">
    <property type="protein sequence ID" value="QUN06668.1"/>
    <property type="molecule type" value="Genomic_DNA"/>
</dbReference>
<evidence type="ECO:0000313" key="3">
    <source>
        <dbReference type="Proteomes" id="UP000679575"/>
    </source>
</evidence>
<protein>
    <submittedName>
        <fullName evidence="2">Uncharacterized protein</fullName>
    </submittedName>
</protein>
<dbReference type="Proteomes" id="UP000679575">
    <property type="component" value="Chromosome"/>
</dbReference>
<evidence type="ECO:0000256" key="1">
    <source>
        <dbReference type="SAM" id="Phobius"/>
    </source>
</evidence>
<keyword evidence="1" id="KW-0812">Transmembrane</keyword>
<name>A0ABX7YW03_9GAMM</name>
<dbReference type="RefSeq" id="WP_212595680.1">
    <property type="nucleotide sequence ID" value="NZ_CP073587.1"/>
</dbReference>
<sequence>MNLQQKCAATDVNPAAVCGRQWQIMMADDASGVSSPETKILTNKTLSEQSTAIQQQQPVPQNHGMTLTQGLVIAVVILIALIAVKPKKPKG</sequence>
<keyword evidence="1" id="KW-0472">Membrane</keyword>
<proteinExistence type="predicted"/>
<accession>A0ABX7YW03</accession>
<gene>
    <name evidence="2" type="ORF">KDN34_04240</name>
</gene>
<organism evidence="2 3">
    <name type="scientific">Shewanella yunxiaonensis</name>
    <dbReference type="NCBI Taxonomy" id="2829809"/>
    <lineage>
        <taxon>Bacteria</taxon>
        <taxon>Pseudomonadati</taxon>
        <taxon>Pseudomonadota</taxon>
        <taxon>Gammaproteobacteria</taxon>
        <taxon>Alteromonadales</taxon>
        <taxon>Shewanellaceae</taxon>
        <taxon>Shewanella</taxon>
    </lineage>
</organism>
<evidence type="ECO:0000313" key="2">
    <source>
        <dbReference type="EMBL" id="QUN06668.1"/>
    </source>
</evidence>
<reference evidence="2 3" key="1">
    <citation type="submission" date="2021-04" db="EMBL/GenBank/DDBJ databases">
        <title>Novel species identification of genus Shewanella.</title>
        <authorList>
            <person name="Liu G."/>
        </authorList>
    </citation>
    <scope>NUCLEOTIDE SEQUENCE [LARGE SCALE GENOMIC DNA]</scope>
    <source>
        <strain evidence="2 3">FJAT-54481</strain>
    </source>
</reference>
<keyword evidence="1" id="KW-1133">Transmembrane helix</keyword>
<keyword evidence="3" id="KW-1185">Reference proteome</keyword>